<reference evidence="2" key="1">
    <citation type="submission" date="2019-08" db="EMBL/GenBank/DDBJ databases">
        <authorList>
            <person name="Kucharzyk K."/>
            <person name="Murdoch R.W."/>
            <person name="Higgins S."/>
            <person name="Loffler F."/>
        </authorList>
    </citation>
    <scope>NUCLEOTIDE SEQUENCE</scope>
</reference>
<protein>
    <recommendedName>
        <fullName evidence="1">VOC domain-containing protein</fullName>
    </recommendedName>
</protein>
<dbReference type="EMBL" id="VSSQ01011741">
    <property type="protein sequence ID" value="MPM47600.1"/>
    <property type="molecule type" value="Genomic_DNA"/>
</dbReference>
<dbReference type="Pfam" id="PF12681">
    <property type="entry name" value="Glyoxalase_2"/>
    <property type="match status" value="1"/>
</dbReference>
<dbReference type="SUPFAM" id="SSF54593">
    <property type="entry name" value="Glyoxalase/Bleomycin resistance protein/Dihydroxybiphenyl dioxygenase"/>
    <property type="match status" value="1"/>
</dbReference>
<dbReference type="InterPro" id="IPR037523">
    <property type="entry name" value="VOC_core"/>
</dbReference>
<dbReference type="InterPro" id="IPR029068">
    <property type="entry name" value="Glyas_Bleomycin-R_OHBP_Dase"/>
</dbReference>
<feature type="domain" description="VOC" evidence="1">
    <location>
        <begin position="1"/>
        <end position="76"/>
    </location>
</feature>
<dbReference type="InterPro" id="IPR025870">
    <property type="entry name" value="Glyoxalase-like_dom"/>
</dbReference>
<evidence type="ECO:0000313" key="2">
    <source>
        <dbReference type="EMBL" id="MPM47600.1"/>
    </source>
</evidence>
<dbReference type="PROSITE" id="PS51819">
    <property type="entry name" value="VOC"/>
    <property type="match status" value="1"/>
</dbReference>
<dbReference type="AlphaFoldDB" id="A0A645A333"/>
<evidence type="ECO:0000259" key="1">
    <source>
        <dbReference type="PROSITE" id="PS51819"/>
    </source>
</evidence>
<comment type="caution">
    <text evidence="2">The sequence shown here is derived from an EMBL/GenBank/DDBJ whole genome shotgun (WGS) entry which is preliminary data.</text>
</comment>
<dbReference type="Gene3D" id="3.10.180.10">
    <property type="entry name" value="2,3-Dihydroxybiphenyl 1,2-Dioxygenase, domain 1"/>
    <property type="match status" value="1"/>
</dbReference>
<gene>
    <name evidence="2" type="ORF">SDC9_94311</name>
</gene>
<proteinExistence type="predicted"/>
<sequence length="112" mass="12605">MTRPQWQAVTKEGGLPAGGAHEFELYYDEDEIEAFAQKIRASGSVQVFNPLEEAPWGQRTFRFLDPDGYVVEVGETMQAVVRRFLLGGMTAEQAAERTSMPLPFVRRVQKAL</sequence>
<accession>A0A645A333</accession>
<name>A0A645A333_9ZZZZ</name>
<organism evidence="2">
    <name type="scientific">bioreactor metagenome</name>
    <dbReference type="NCBI Taxonomy" id="1076179"/>
    <lineage>
        <taxon>unclassified sequences</taxon>
        <taxon>metagenomes</taxon>
        <taxon>ecological metagenomes</taxon>
    </lineage>
</organism>